<feature type="region of interest" description="Disordered" evidence="1">
    <location>
        <begin position="1"/>
        <end position="20"/>
    </location>
</feature>
<evidence type="ECO:0000313" key="3">
    <source>
        <dbReference type="Proteomes" id="UP000447434"/>
    </source>
</evidence>
<proteinExistence type="predicted"/>
<dbReference type="AlphaFoldDB" id="A0A6A4NBT5"/>
<name>A0A6A4NBT5_LUPAL</name>
<keyword evidence="3" id="KW-1185">Reference proteome</keyword>
<dbReference type="EMBL" id="WOCE01000020">
    <property type="protein sequence ID" value="KAE9591146.1"/>
    <property type="molecule type" value="Genomic_DNA"/>
</dbReference>
<accession>A0A6A4NBT5</accession>
<comment type="caution">
    <text evidence="2">The sequence shown here is derived from an EMBL/GenBank/DDBJ whole genome shotgun (WGS) entry which is preliminary data.</text>
</comment>
<protein>
    <submittedName>
        <fullName evidence="2">Uncharacterized protein</fullName>
    </submittedName>
</protein>
<sequence>MQYMSKFESTSINEDPNPDPDPEIENLLKTFWLLEHCQMEQFGKSTLGESSGNMENLPARGERYIGINEFAGLVSPIRRDDENNIHQLEFNRVISE</sequence>
<dbReference type="Proteomes" id="UP000447434">
    <property type="component" value="Chromosome 20"/>
</dbReference>
<gene>
    <name evidence="2" type="ORF">Lalb_Chr20g0115081</name>
</gene>
<reference evidence="3" key="1">
    <citation type="journal article" date="2020" name="Nat. Commun.">
        <title>Genome sequence of the cluster root forming white lupin.</title>
        <authorList>
            <person name="Hufnagel B."/>
            <person name="Marques A."/>
            <person name="Soriano A."/>
            <person name="Marques L."/>
            <person name="Divol F."/>
            <person name="Doumas P."/>
            <person name="Sallet E."/>
            <person name="Mancinotti D."/>
            <person name="Carrere S."/>
            <person name="Marande W."/>
            <person name="Arribat S."/>
            <person name="Keller J."/>
            <person name="Huneau C."/>
            <person name="Blein T."/>
            <person name="Aime D."/>
            <person name="Laguerre M."/>
            <person name="Taylor J."/>
            <person name="Schubert V."/>
            <person name="Nelson M."/>
            <person name="Geu-Flores F."/>
            <person name="Crespi M."/>
            <person name="Gallardo-Guerrero K."/>
            <person name="Delaux P.-M."/>
            <person name="Salse J."/>
            <person name="Berges H."/>
            <person name="Guyot R."/>
            <person name="Gouzy J."/>
            <person name="Peret B."/>
        </authorList>
    </citation>
    <scope>NUCLEOTIDE SEQUENCE [LARGE SCALE GENOMIC DNA]</scope>
    <source>
        <strain evidence="3">cv. Amiga</strain>
    </source>
</reference>
<evidence type="ECO:0000313" key="2">
    <source>
        <dbReference type="EMBL" id="KAE9591146.1"/>
    </source>
</evidence>
<organism evidence="2 3">
    <name type="scientific">Lupinus albus</name>
    <name type="common">White lupine</name>
    <name type="synonym">Lupinus termis</name>
    <dbReference type="NCBI Taxonomy" id="3870"/>
    <lineage>
        <taxon>Eukaryota</taxon>
        <taxon>Viridiplantae</taxon>
        <taxon>Streptophyta</taxon>
        <taxon>Embryophyta</taxon>
        <taxon>Tracheophyta</taxon>
        <taxon>Spermatophyta</taxon>
        <taxon>Magnoliopsida</taxon>
        <taxon>eudicotyledons</taxon>
        <taxon>Gunneridae</taxon>
        <taxon>Pentapetalae</taxon>
        <taxon>rosids</taxon>
        <taxon>fabids</taxon>
        <taxon>Fabales</taxon>
        <taxon>Fabaceae</taxon>
        <taxon>Papilionoideae</taxon>
        <taxon>50 kb inversion clade</taxon>
        <taxon>genistoids sensu lato</taxon>
        <taxon>core genistoids</taxon>
        <taxon>Genisteae</taxon>
        <taxon>Lupinus</taxon>
    </lineage>
</organism>
<evidence type="ECO:0000256" key="1">
    <source>
        <dbReference type="SAM" id="MobiDB-lite"/>
    </source>
</evidence>